<accession>A0A1C9ZSX7</accession>
<feature type="transmembrane region" description="Helical" evidence="1">
    <location>
        <begin position="134"/>
        <end position="164"/>
    </location>
</feature>
<evidence type="ECO:0000313" key="2">
    <source>
        <dbReference type="EMBL" id="BAG14185.1"/>
    </source>
</evidence>
<dbReference type="HOGENOM" id="CLU_031477_4_1_0"/>
<dbReference type="EMBL" id="AP009510">
    <property type="protein sequence ID" value="BAG14185.1"/>
    <property type="molecule type" value="Genomic_DNA"/>
</dbReference>
<feature type="transmembrane region" description="Helical" evidence="1">
    <location>
        <begin position="12"/>
        <end position="28"/>
    </location>
</feature>
<keyword evidence="3" id="KW-1185">Reference proteome</keyword>
<keyword evidence="1" id="KW-0472">Membrane</keyword>
<keyword evidence="1" id="KW-0812">Transmembrane</keyword>
<name>B1GYU2_ENDTX</name>
<protein>
    <submittedName>
        <fullName evidence="2">Cytidylyltransferase family membrane protein</fullName>
    </submittedName>
</protein>
<dbReference type="KEGG" id="eti:RSTT_663"/>
<gene>
    <name evidence="2" type="ordered locus">TGRD_692</name>
</gene>
<sequence>MVDELRDEIKRKGFHLLSLIYVFGYWYLPKTAVICGLVIAIVIVVLFEYLRFKILRLNNFFKNNFKGFYRPEESDKISGLTGTLSGALLAILMFPNRYMVFASFLYFAFGDSVAAFAGKILGRHKTFAGKTMEGSLACFAVCFIAGLFIFNWQFALAGAFIAVIVEAIPWKISDNFWMQIIDAGVLTLLSYITSPVNYIR</sequence>
<dbReference type="RefSeq" id="WP_015423706.1">
    <property type="nucleotide sequence ID" value="NC_020419.1"/>
</dbReference>
<dbReference type="AlphaFoldDB" id="B1GYU2"/>
<accession>B1GYU2</accession>
<dbReference type="OrthoDB" id="9813239at2"/>
<dbReference type="Proteomes" id="UP000001691">
    <property type="component" value="Chromosome"/>
</dbReference>
<feature type="transmembrane region" description="Helical" evidence="1">
    <location>
        <begin position="77"/>
        <end position="94"/>
    </location>
</feature>
<dbReference type="PANTHER" id="PTHR31303:SF1">
    <property type="entry name" value="CTP-DEPENDENT DIACYLGLYCEROL KINASE 1"/>
    <property type="match status" value="1"/>
</dbReference>
<organism evidence="2 3">
    <name type="scientific">Endomicrobium trichonymphae</name>
    <dbReference type="NCBI Taxonomy" id="1408204"/>
    <lineage>
        <taxon>Bacteria</taxon>
        <taxon>Pseudomonadati</taxon>
        <taxon>Elusimicrobiota</taxon>
        <taxon>Endomicrobiia</taxon>
        <taxon>Endomicrobiales</taxon>
        <taxon>Endomicrobiaceae</taxon>
        <taxon>Candidatus Endomicrobiellum</taxon>
    </lineage>
</organism>
<dbReference type="GO" id="GO:0004143">
    <property type="term" value="F:ATP-dependent diacylglycerol kinase activity"/>
    <property type="evidence" value="ECO:0007669"/>
    <property type="project" value="InterPro"/>
</dbReference>
<keyword evidence="2" id="KW-0548">Nucleotidyltransferase</keyword>
<feature type="transmembrane region" description="Helical" evidence="1">
    <location>
        <begin position="176"/>
        <end position="199"/>
    </location>
</feature>
<proteinExistence type="predicted"/>
<dbReference type="PANTHER" id="PTHR31303">
    <property type="entry name" value="CTP-DEPENDENT DIACYLGLYCEROL KINASE 1"/>
    <property type="match status" value="1"/>
</dbReference>
<reference evidence="3" key="1">
    <citation type="journal article" date="2008" name="Proc. Natl. Acad. Sci. U.S.A.">
        <title>Complete genome of the uncultured termite group 1 bacteria in a single host protist cell.</title>
        <authorList>
            <person name="Hongoh Y."/>
            <person name="Sharma V.K."/>
            <person name="Prakash T."/>
            <person name="Noda S."/>
            <person name="Taylor T.D."/>
            <person name="Kudo T."/>
            <person name="Sakaki Y."/>
            <person name="Toyoda A."/>
            <person name="Hattori M."/>
            <person name="Ohkuma M."/>
        </authorList>
    </citation>
    <scope>NUCLEOTIDE SEQUENCE [LARGE SCALE GENOMIC DNA]</scope>
    <source>
        <strain evidence="3">Rs-D17 genomovar Ri2008</strain>
    </source>
</reference>
<dbReference type="GO" id="GO:0016779">
    <property type="term" value="F:nucleotidyltransferase activity"/>
    <property type="evidence" value="ECO:0007669"/>
    <property type="project" value="UniProtKB-KW"/>
</dbReference>
<feature type="transmembrane region" description="Helical" evidence="1">
    <location>
        <begin position="34"/>
        <end position="52"/>
    </location>
</feature>
<dbReference type="STRING" id="471821.TGRD_702"/>
<evidence type="ECO:0000256" key="1">
    <source>
        <dbReference type="SAM" id="Phobius"/>
    </source>
</evidence>
<dbReference type="InterPro" id="IPR037997">
    <property type="entry name" value="Dgk1-like"/>
</dbReference>
<keyword evidence="2" id="KW-0808">Transferase</keyword>
<dbReference type="KEGG" id="rsd:TGRD_692"/>
<keyword evidence="1" id="KW-1133">Transmembrane helix</keyword>
<feature type="transmembrane region" description="Helical" evidence="1">
    <location>
        <begin position="100"/>
        <end position="122"/>
    </location>
</feature>
<evidence type="ECO:0000313" key="3">
    <source>
        <dbReference type="Proteomes" id="UP000001691"/>
    </source>
</evidence>